<dbReference type="Proteomes" id="UP000468420">
    <property type="component" value="Unassembled WGS sequence"/>
</dbReference>
<proteinExistence type="predicted"/>
<sequence length="38" mass="4173">MSDCYLSTKSFELHQGGKRVSPQELTKVSDWGANAETA</sequence>
<organism evidence="1 2">
    <name type="scientific">Citrobacter pasteurii</name>
    <dbReference type="NCBI Taxonomy" id="1563222"/>
    <lineage>
        <taxon>Bacteria</taxon>
        <taxon>Pseudomonadati</taxon>
        <taxon>Pseudomonadota</taxon>
        <taxon>Gammaproteobacteria</taxon>
        <taxon>Enterobacterales</taxon>
        <taxon>Enterobacteriaceae</taxon>
        <taxon>Citrobacter</taxon>
    </lineage>
</organism>
<evidence type="ECO:0000313" key="1">
    <source>
        <dbReference type="EMBL" id="KAA1279635.1"/>
    </source>
</evidence>
<comment type="caution">
    <text evidence="1">The sequence shown here is derived from an EMBL/GenBank/DDBJ whole genome shotgun (WGS) entry which is preliminary data.</text>
</comment>
<evidence type="ECO:0000313" key="2">
    <source>
        <dbReference type="Proteomes" id="UP000468420"/>
    </source>
</evidence>
<gene>
    <name evidence="1" type="ORF">DXF85_06905</name>
</gene>
<dbReference type="EMBL" id="QRDC01000004">
    <property type="protein sequence ID" value="KAA1279635.1"/>
    <property type="molecule type" value="Genomic_DNA"/>
</dbReference>
<protein>
    <submittedName>
        <fullName evidence="1">Addiction module toxin RelE</fullName>
    </submittedName>
</protein>
<dbReference type="AlphaFoldDB" id="A0A6N6K8M8"/>
<name>A0A6N6K8M8_9ENTR</name>
<reference evidence="1 2" key="1">
    <citation type="submission" date="2018-08" db="EMBL/GenBank/DDBJ databases">
        <title>Complete genomic analysis of a Citrobacter pasteurii isolated from cockles (Cerastoderma edule) containing a new chromosomic qnrB allele.</title>
        <authorList>
            <person name="Rodrigues A."/>
            <person name="Baptista T."/>
            <person name="Quesada A."/>
            <person name="Campos M.J."/>
        </authorList>
    </citation>
    <scope>NUCLEOTIDE SEQUENCE [LARGE SCALE GENOMIC DNA]</scope>
    <source>
        <strain evidence="1 2">BA18</strain>
    </source>
</reference>
<accession>A0A6N6K8M8</accession>